<feature type="compositionally biased region" description="Polar residues" evidence="1">
    <location>
        <begin position="39"/>
        <end position="58"/>
    </location>
</feature>
<protein>
    <submittedName>
        <fullName evidence="2">Uncharacterized protein</fullName>
    </submittedName>
</protein>
<evidence type="ECO:0000313" key="2">
    <source>
        <dbReference type="EMBL" id="TPX15862.1"/>
    </source>
</evidence>
<feature type="compositionally biased region" description="Basic and acidic residues" evidence="1">
    <location>
        <begin position="95"/>
        <end position="111"/>
    </location>
</feature>
<feature type="compositionally biased region" description="Polar residues" evidence="1">
    <location>
        <begin position="211"/>
        <end position="224"/>
    </location>
</feature>
<dbReference type="OrthoDB" id="5245075at2759"/>
<organism evidence="2 3">
    <name type="scientific">Thyridium curvatum</name>
    <dbReference type="NCBI Taxonomy" id="1093900"/>
    <lineage>
        <taxon>Eukaryota</taxon>
        <taxon>Fungi</taxon>
        <taxon>Dikarya</taxon>
        <taxon>Ascomycota</taxon>
        <taxon>Pezizomycotina</taxon>
        <taxon>Sordariomycetes</taxon>
        <taxon>Sordariomycetidae</taxon>
        <taxon>Thyridiales</taxon>
        <taxon>Thyridiaceae</taxon>
        <taxon>Thyridium</taxon>
    </lineage>
</organism>
<dbReference type="EMBL" id="SKBQ01000001">
    <property type="protein sequence ID" value="TPX15862.1"/>
    <property type="molecule type" value="Genomic_DNA"/>
</dbReference>
<evidence type="ECO:0000256" key="1">
    <source>
        <dbReference type="SAM" id="MobiDB-lite"/>
    </source>
</evidence>
<keyword evidence="3" id="KW-1185">Reference proteome</keyword>
<feature type="region of interest" description="Disordered" evidence="1">
    <location>
        <begin position="205"/>
        <end position="224"/>
    </location>
</feature>
<name>A0A507B0S6_9PEZI</name>
<dbReference type="GeneID" id="41967643"/>
<reference evidence="2 3" key="1">
    <citation type="submission" date="2019-06" db="EMBL/GenBank/DDBJ databases">
        <title>Draft genome sequence of the filamentous fungus Phialemoniopsis curvata isolated from diesel fuel.</title>
        <authorList>
            <person name="Varaljay V.A."/>
            <person name="Lyon W.J."/>
            <person name="Crouch A.L."/>
            <person name="Drake C.E."/>
            <person name="Hollomon J.M."/>
            <person name="Nadeau L.J."/>
            <person name="Nunn H.S."/>
            <person name="Stevenson B.S."/>
            <person name="Bojanowski C.L."/>
            <person name="Crookes-Goodson W.J."/>
        </authorList>
    </citation>
    <scope>NUCLEOTIDE SEQUENCE [LARGE SCALE GENOMIC DNA]</scope>
    <source>
        <strain evidence="2 3">D216</strain>
    </source>
</reference>
<sequence length="224" mass="24278">MFDRIRHILKTVANQVFGRDHEAYTLPDAKQPLDPQPSVPSSDGDTLPSAATESLATGSSRRRSSTGIKNIQSHDASAQPKQIPLSGGASSIKDFTSKEHRKEVQHPHETRANSVGPPKPASQVNTAPDTIQDSVDCTADSRPAVVHETVKPHVHTIYEPKRTRSIHVHEHRTVIQPVIDSEPVTGPAQHWVQDGNGDLPKLQSGHDNNKHAVNSGTVVKTSLA</sequence>
<dbReference type="RefSeq" id="XP_030997573.1">
    <property type="nucleotide sequence ID" value="XM_031136086.1"/>
</dbReference>
<feature type="compositionally biased region" description="Polar residues" evidence="1">
    <location>
        <begin position="66"/>
        <end position="80"/>
    </location>
</feature>
<accession>A0A507B0S6</accession>
<feature type="region of interest" description="Disordered" evidence="1">
    <location>
        <begin position="26"/>
        <end position="128"/>
    </location>
</feature>
<comment type="caution">
    <text evidence="2">The sequence shown here is derived from an EMBL/GenBank/DDBJ whole genome shotgun (WGS) entry which is preliminary data.</text>
</comment>
<dbReference type="InParanoid" id="A0A507B0S6"/>
<evidence type="ECO:0000313" key="3">
    <source>
        <dbReference type="Proteomes" id="UP000319257"/>
    </source>
</evidence>
<proteinExistence type="predicted"/>
<dbReference type="AlphaFoldDB" id="A0A507B0S6"/>
<dbReference type="Proteomes" id="UP000319257">
    <property type="component" value="Unassembled WGS sequence"/>
</dbReference>
<gene>
    <name evidence="2" type="ORF">E0L32_000196</name>
</gene>